<keyword evidence="7 9" id="KW-0675">Receptor</keyword>
<reference evidence="12 13" key="1">
    <citation type="submission" date="2022-05" db="EMBL/GenBank/DDBJ databases">
        <authorList>
            <consortium name="Genoscope - CEA"/>
            <person name="William W."/>
        </authorList>
    </citation>
    <scope>NUCLEOTIDE SEQUENCE [LARGE SCALE GENOMIC DNA]</scope>
</reference>
<keyword evidence="3 9" id="KW-0812">Transmembrane</keyword>
<dbReference type="PROSITE" id="PS50262">
    <property type="entry name" value="G_PROTEIN_RECEP_F1_2"/>
    <property type="match status" value="1"/>
</dbReference>
<evidence type="ECO:0000313" key="12">
    <source>
        <dbReference type="EMBL" id="CAH3163239.1"/>
    </source>
</evidence>
<dbReference type="CDD" id="cd00637">
    <property type="entry name" value="7tm_classA_rhodopsin-like"/>
    <property type="match status" value="1"/>
</dbReference>
<dbReference type="Gene3D" id="1.20.1070.10">
    <property type="entry name" value="Rhodopsin 7-helix transmembrane proteins"/>
    <property type="match status" value="1"/>
</dbReference>
<protein>
    <recommendedName>
        <fullName evidence="11">G-protein coupled receptors family 1 profile domain-containing protein</fullName>
    </recommendedName>
</protein>
<keyword evidence="2" id="KW-1003">Cell membrane</keyword>
<keyword evidence="6 10" id="KW-0472">Membrane</keyword>
<dbReference type="PROSITE" id="PS00237">
    <property type="entry name" value="G_PROTEIN_RECEP_F1_1"/>
    <property type="match status" value="1"/>
</dbReference>
<gene>
    <name evidence="12" type="ORF">PMEA_00035463</name>
</gene>
<organism evidence="12 13">
    <name type="scientific">Pocillopora meandrina</name>
    <dbReference type="NCBI Taxonomy" id="46732"/>
    <lineage>
        <taxon>Eukaryota</taxon>
        <taxon>Metazoa</taxon>
        <taxon>Cnidaria</taxon>
        <taxon>Anthozoa</taxon>
        <taxon>Hexacorallia</taxon>
        <taxon>Scleractinia</taxon>
        <taxon>Astrocoeniina</taxon>
        <taxon>Pocilloporidae</taxon>
        <taxon>Pocillopora</taxon>
    </lineage>
</organism>
<feature type="domain" description="G-protein coupled receptors family 1 profile" evidence="11">
    <location>
        <begin position="19"/>
        <end position="258"/>
    </location>
</feature>
<dbReference type="Pfam" id="PF00001">
    <property type="entry name" value="7tm_1"/>
    <property type="match status" value="1"/>
</dbReference>
<dbReference type="InterPro" id="IPR000276">
    <property type="entry name" value="GPCR_Rhodpsn"/>
</dbReference>
<evidence type="ECO:0000256" key="10">
    <source>
        <dbReference type="SAM" id="Phobius"/>
    </source>
</evidence>
<evidence type="ECO:0000256" key="3">
    <source>
        <dbReference type="ARBA" id="ARBA00022692"/>
    </source>
</evidence>
<feature type="transmembrane region" description="Helical" evidence="10">
    <location>
        <begin position="38"/>
        <end position="57"/>
    </location>
</feature>
<dbReference type="Proteomes" id="UP001159428">
    <property type="component" value="Unassembled WGS sequence"/>
</dbReference>
<name>A0AAU9Y001_9CNID</name>
<evidence type="ECO:0000256" key="1">
    <source>
        <dbReference type="ARBA" id="ARBA00004651"/>
    </source>
</evidence>
<comment type="caution">
    <text evidence="12">The sequence shown here is derived from an EMBL/GenBank/DDBJ whole genome shotgun (WGS) entry which is preliminary data.</text>
</comment>
<dbReference type="EMBL" id="CALNXJ010000091">
    <property type="protein sequence ID" value="CAH3163239.1"/>
    <property type="molecule type" value="Genomic_DNA"/>
</dbReference>
<feature type="transmembrane region" description="Helical" evidence="10">
    <location>
        <begin position="7"/>
        <end position="29"/>
    </location>
</feature>
<feature type="transmembrane region" description="Helical" evidence="10">
    <location>
        <begin position="114"/>
        <end position="139"/>
    </location>
</feature>
<feature type="transmembrane region" description="Helical" evidence="10">
    <location>
        <begin position="77"/>
        <end position="94"/>
    </location>
</feature>
<dbReference type="InterPro" id="IPR017452">
    <property type="entry name" value="GPCR_Rhodpsn_7TM"/>
</dbReference>
<dbReference type="InterPro" id="IPR050569">
    <property type="entry name" value="TAAR"/>
</dbReference>
<comment type="similarity">
    <text evidence="9">Belongs to the G-protein coupled receptor 1 family.</text>
</comment>
<accession>A0AAU9Y001</accession>
<evidence type="ECO:0000256" key="2">
    <source>
        <dbReference type="ARBA" id="ARBA00022475"/>
    </source>
</evidence>
<keyword evidence="8 9" id="KW-0807">Transducer</keyword>
<keyword evidence="5 9" id="KW-0297">G-protein coupled receptor</keyword>
<evidence type="ECO:0000313" key="13">
    <source>
        <dbReference type="Proteomes" id="UP001159428"/>
    </source>
</evidence>
<dbReference type="GO" id="GO:0004930">
    <property type="term" value="F:G protein-coupled receptor activity"/>
    <property type="evidence" value="ECO:0007669"/>
    <property type="project" value="UniProtKB-KW"/>
</dbReference>
<feature type="transmembrane region" description="Helical" evidence="10">
    <location>
        <begin position="202"/>
        <end position="222"/>
    </location>
</feature>
<evidence type="ECO:0000256" key="5">
    <source>
        <dbReference type="ARBA" id="ARBA00023040"/>
    </source>
</evidence>
<keyword evidence="13" id="KW-1185">Reference proteome</keyword>
<keyword evidence="4 10" id="KW-1133">Transmembrane helix</keyword>
<proteinExistence type="inferred from homology"/>
<dbReference type="PRINTS" id="PR00237">
    <property type="entry name" value="GPCRRHODOPSN"/>
</dbReference>
<evidence type="ECO:0000256" key="6">
    <source>
        <dbReference type="ARBA" id="ARBA00023136"/>
    </source>
</evidence>
<feature type="non-terminal residue" evidence="12">
    <location>
        <position position="280"/>
    </location>
</feature>
<feature type="transmembrane region" description="Helical" evidence="10">
    <location>
        <begin position="145"/>
        <end position="170"/>
    </location>
</feature>
<dbReference type="GO" id="GO:0005886">
    <property type="term" value="C:plasma membrane"/>
    <property type="evidence" value="ECO:0007669"/>
    <property type="project" value="UniProtKB-SubCell"/>
</dbReference>
<evidence type="ECO:0000256" key="9">
    <source>
        <dbReference type="RuleBase" id="RU000688"/>
    </source>
</evidence>
<dbReference type="PANTHER" id="PTHR24249">
    <property type="entry name" value="HISTAMINE RECEPTOR-RELATED G-PROTEIN COUPLED RECEPTOR"/>
    <property type="match status" value="1"/>
</dbReference>
<evidence type="ECO:0000256" key="4">
    <source>
        <dbReference type="ARBA" id="ARBA00022989"/>
    </source>
</evidence>
<sequence length="280" mass="32813">MSALFEIIAWTLTITALSGNSFVIFLILFRKNLRLRKLNWYIISLAVADALVALSFYPPLFFCDRWSFCQTGIMRAFRWIFIYSSVCNLCAMTADRYLAITKPMYHRVKVSDRIVAISIAISWLFPIILRGVVFTPLYYLHKREAFKYFLPVIVIIFEVLPCLLILFAALRISIVAKREQTKHKNRSKGKAKKENQREGSRALKMILMVTFLFVFCYALEAYYTMCKNVLKLCDDTEIIQMIRRLMLVANSAINPFVYTFLRRDIKEEVKKLKLSCRKEK</sequence>
<dbReference type="SUPFAM" id="SSF81321">
    <property type="entry name" value="Family A G protein-coupled receptor-like"/>
    <property type="match status" value="1"/>
</dbReference>
<comment type="subcellular location">
    <subcellularLocation>
        <location evidence="1">Cell membrane</location>
        <topology evidence="1">Multi-pass membrane protein</topology>
    </subcellularLocation>
</comment>
<evidence type="ECO:0000259" key="11">
    <source>
        <dbReference type="PROSITE" id="PS50262"/>
    </source>
</evidence>
<evidence type="ECO:0000256" key="8">
    <source>
        <dbReference type="ARBA" id="ARBA00023224"/>
    </source>
</evidence>
<dbReference type="AlphaFoldDB" id="A0AAU9Y001"/>
<evidence type="ECO:0000256" key="7">
    <source>
        <dbReference type="ARBA" id="ARBA00023170"/>
    </source>
</evidence>
<feature type="transmembrane region" description="Helical" evidence="10">
    <location>
        <begin position="242"/>
        <end position="261"/>
    </location>
</feature>
<dbReference type="PANTHER" id="PTHR24249:SF372">
    <property type="entry name" value="G-PROTEIN COUPLED RECEPTORS FAMILY 1 PROFILE DOMAIN-CONTAINING PROTEIN"/>
    <property type="match status" value="1"/>
</dbReference>